<dbReference type="Gene3D" id="3.40.50.10440">
    <property type="entry name" value="Dihydroxyacetone kinase, domain 1"/>
    <property type="match status" value="1"/>
</dbReference>
<dbReference type="PANTHER" id="PTHR28629:SF4">
    <property type="entry name" value="TRIOKINASE_FMN CYCLASE"/>
    <property type="match status" value="1"/>
</dbReference>
<dbReference type="GO" id="GO:0004371">
    <property type="term" value="F:glycerone kinase activity"/>
    <property type="evidence" value="ECO:0007669"/>
    <property type="project" value="InterPro"/>
</dbReference>
<dbReference type="InterPro" id="IPR004006">
    <property type="entry name" value="DhaK_dom"/>
</dbReference>
<dbReference type="FunFam" id="3.40.50.10440:FF:000001">
    <property type="entry name" value="Dihydroxyacetone kinase, DhaK subunit"/>
    <property type="match status" value="1"/>
</dbReference>
<reference evidence="2 3" key="1">
    <citation type="submission" date="2018-06" db="EMBL/GenBank/DDBJ databases">
        <authorList>
            <consortium name="Pathogen Informatics"/>
            <person name="Doyle S."/>
        </authorList>
    </citation>
    <scope>NUCLEOTIDE SEQUENCE [LARGE SCALE GENOMIC DNA]</scope>
    <source>
        <strain evidence="2 3">NCTC8580</strain>
    </source>
</reference>
<protein>
    <submittedName>
        <fullName evidence="2">Dihydroxyacetone kinase family protein</fullName>
        <ecNumber evidence="2">2.7.-.-</ecNumber>
    </submittedName>
</protein>
<accession>A0A380QCM4</accession>
<evidence type="ECO:0000259" key="1">
    <source>
        <dbReference type="PROSITE" id="PS51481"/>
    </source>
</evidence>
<name>A0A380QCM4_YERPU</name>
<dbReference type="GO" id="GO:0019563">
    <property type="term" value="P:glycerol catabolic process"/>
    <property type="evidence" value="ECO:0007669"/>
    <property type="project" value="TreeGrafter"/>
</dbReference>
<dbReference type="Proteomes" id="UP000255087">
    <property type="component" value="Unassembled WGS sequence"/>
</dbReference>
<dbReference type="EMBL" id="UHJC01000001">
    <property type="protein sequence ID" value="SUP85764.1"/>
    <property type="molecule type" value="Genomic_DNA"/>
</dbReference>
<dbReference type="AlphaFoldDB" id="A0A380QCM4"/>
<dbReference type="Pfam" id="PF02733">
    <property type="entry name" value="Dak1"/>
    <property type="match status" value="1"/>
</dbReference>
<dbReference type="InterPro" id="IPR050861">
    <property type="entry name" value="Dihydroxyacetone_Kinase"/>
</dbReference>
<keyword evidence="2" id="KW-0808">Transferase</keyword>
<dbReference type="EC" id="2.7.-.-" evidence="2"/>
<dbReference type="PANTHER" id="PTHR28629">
    <property type="entry name" value="TRIOKINASE/FMN CYCLASE"/>
    <property type="match status" value="1"/>
</dbReference>
<proteinExistence type="predicted"/>
<sequence>MEGIPSNSAVIAIVVSLRALNYRGIQLNNSLFLFIFHFNEIAMNRIINDPDQVVEDAIKGYLAAYPHFFAKTAHEKVLKYPEIPLQGKVGVVTGGGSGHEPAFLGYIGKNMLDAVAVGEIFSSPAAGAFLEAFNVADGGAGVACLYGNYAGDNMNVKMAAKKAEAMGIRVRTVVANDDVASAPPEEREKRRGVAGEIFMWKVGAAAASQGYALDDVIEVAQKAIDHCRSIGVGLTSCTIPAVGKPNFSIEDGMMEVGIGHHGEPGIRVESLQNAHQMAKTMVDLVVADRPFSQGDDVAVLISGLGATPTIELYIYYAEVAKLLEAQGITIYRPYIGNYFTSLDMMGVTLTLMKLDDELKSLIDVPTHSLGLTQLE</sequence>
<keyword evidence="2" id="KW-0418">Kinase</keyword>
<evidence type="ECO:0000313" key="3">
    <source>
        <dbReference type="Proteomes" id="UP000255087"/>
    </source>
</evidence>
<organism evidence="2 3">
    <name type="scientific">Yersinia pseudotuberculosis</name>
    <dbReference type="NCBI Taxonomy" id="633"/>
    <lineage>
        <taxon>Bacteria</taxon>
        <taxon>Pseudomonadati</taxon>
        <taxon>Pseudomonadota</taxon>
        <taxon>Gammaproteobacteria</taxon>
        <taxon>Enterobacterales</taxon>
        <taxon>Yersiniaceae</taxon>
        <taxon>Yersinia</taxon>
    </lineage>
</organism>
<gene>
    <name evidence="2" type="primary">dhaK</name>
    <name evidence="2" type="ORF">NCTC8580_03864</name>
</gene>
<feature type="domain" description="DhaK" evidence="1">
    <location>
        <begin position="49"/>
        <end position="371"/>
    </location>
</feature>
<dbReference type="SUPFAM" id="SSF82549">
    <property type="entry name" value="DAK1/DegV-like"/>
    <property type="match status" value="1"/>
</dbReference>
<dbReference type="PROSITE" id="PS51481">
    <property type="entry name" value="DHAK"/>
    <property type="match status" value="1"/>
</dbReference>
<dbReference type="GO" id="GO:0005829">
    <property type="term" value="C:cytosol"/>
    <property type="evidence" value="ECO:0007669"/>
    <property type="project" value="TreeGrafter"/>
</dbReference>
<evidence type="ECO:0000313" key="2">
    <source>
        <dbReference type="EMBL" id="SUP85764.1"/>
    </source>
</evidence>
<dbReference type="Gene3D" id="3.30.1180.20">
    <property type="entry name" value="Dihydroxyacetone kinase, domain 2"/>
    <property type="match status" value="1"/>
</dbReference>